<protein>
    <submittedName>
        <fullName evidence="1">Uncharacterized protein</fullName>
    </submittedName>
</protein>
<organism evidence="1 2">
    <name type="scientific">Paenibacillus piri</name>
    <dbReference type="NCBI Taxonomy" id="2547395"/>
    <lineage>
        <taxon>Bacteria</taxon>
        <taxon>Bacillati</taxon>
        <taxon>Bacillota</taxon>
        <taxon>Bacilli</taxon>
        <taxon>Bacillales</taxon>
        <taxon>Paenibacillaceae</taxon>
        <taxon>Paenibacillus</taxon>
    </lineage>
</organism>
<sequence length="71" mass="7936">MSLPYKYVVYNGDSRLELREIGYAGALTMEFMPSASNPYAVAGRRQEQGMAERLDQSALQAIRHIKSLLAT</sequence>
<gene>
    <name evidence="1" type="ORF">E1757_24295</name>
</gene>
<dbReference type="AlphaFoldDB" id="A0A4V2ZSP8"/>
<accession>A0A4V2ZSP8</accession>
<comment type="caution">
    <text evidence="1">The sequence shown here is derived from an EMBL/GenBank/DDBJ whole genome shotgun (WGS) entry which is preliminary data.</text>
</comment>
<evidence type="ECO:0000313" key="1">
    <source>
        <dbReference type="EMBL" id="TDF94024.1"/>
    </source>
</evidence>
<dbReference type="Proteomes" id="UP000295636">
    <property type="component" value="Unassembled WGS sequence"/>
</dbReference>
<reference evidence="1 2" key="1">
    <citation type="submission" date="2019-03" db="EMBL/GenBank/DDBJ databases">
        <title>This is whole genome sequence of Paenibacillus sp MS74 strain.</title>
        <authorList>
            <person name="Trinh H.N."/>
        </authorList>
    </citation>
    <scope>NUCLEOTIDE SEQUENCE [LARGE SCALE GENOMIC DNA]</scope>
    <source>
        <strain evidence="1 2">MS74</strain>
    </source>
</reference>
<keyword evidence="2" id="KW-1185">Reference proteome</keyword>
<name>A0A4V2ZSP8_9BACL</name>
<dbReference type="OrthoDB" id="9814946at2"/>
<dbReference type="RefSeq" id="WP_133233054.1">
    <property type="nucleotide sequence ID" value="NZ_SMRT01000014.1"/>
</dbReference>
<dbReference type="EMBL" id="SMRT01000014">
    <property type="protein sequence ID" value="TDF94024.1"/>
    <property type="molecule type" value="Genomic_DNA"/>
</dbReference>
<evidence type="ECO:0000313" key="2">
    <source>
        <dbReference type="Proteomes" id="UP000295636"/>
    </source>
</evidence>
<proteinExistence type="predicted"/>